<dbReference type="Pfam" id="PF08659">
    <property type="entry name" value="KR"/>
    <property type="match status" value="4"/>
</dbReference>
<proteinExistence type="predicted"/>
<dbReference type="SUPFAM" id="SSF55048">
    <property type="entry name" value="Probable ACP-binding domain of malonyl-CoA ACP transacylase"/>
    <property type="match status" value="4"/>
</dbReference>
<feature type="domain" description="Ketosynthase family 3 (KS3)" evidence="16">
    <location>
        <begin position="3204"/>
        <end position="3628"/>
    </location>
</feature>
<dbReference type="Gene3D" id="3.40.47.10">
    <property type="match status" value="4"/>
</dbReference>
<dbReference type="Pfam" id="PF00698">
    <property type="entry name" value="Acyl_transf_1"/>
    <property type="match status" value="4"/>
</dbReference>
<dbReference type="Proteomes" id="UP000585638">
    <property type="component" value="Unassembled WGS sequence"/>
</dbReference>
<evidence type="ECO:0000256" key="4">
    <source>
        <dbReference type="ARBA" id="ARBA00022679"/>
    </source>
</evidence>
<evidence type="ECO:0000256" key="14">
    <source>
        <dbReference type="PROSITE-ProRule" id="PRU01363"/>
    </source>
</evidence>
<feature type="domain" description="Carrier" evidence="15">
    <location>
        <begin position="3112"/>
        <end position="3187"/>
    </location>
</feature>
<feature type="region of interest" description="N-terminal hotdog fold" evidence="14">
    <location>
        <begin position="5745"/>
        <end position="5868"/>
    </location>
</feature>
<dbReference type="Pfam" id="PF16197">
    <property type="entry name" value="KAsynt_C_assoc"/>
    <property type="match status" value="4"/>
</dbReference>
<dbReference type="PROSITE" id="PS52004">
    <property type="entry name" value="KS3_2"/>
    <property type="match status" value="4"/>
</dbReference>
<dbReference type="SMART" id="SM00822">
    <property type="entry name" value="PKS_KR"/>
    <property type="match status" value="4"/>
</dbReference>
<dbReference type="FunFam" id="1.10.1200.10:FF:000007">
    <property type="entry name" value="Probable polyketide synthase pks17"/>
    <property type="match status" value="4"/>
</dbReference>
<evidence type="ECO:0000256" key="12">
    <source>
        <dbReference type="ARBA" id="ARBA00063272"/>
    </source>
</evidence>
<feature type="active site" description="Proton donor; for dehydratase activity" evidence="14">
    <location>
        <position position="4267"/>
    </location>
</feature>
<dbReference type="InterPro" id="IPR013968">
    <property type="entry name" value="PKS_KR"/>
</dbReference>
<dbReference type="GO" id="GO:0033068">
    <property type="term" value="P:macrolide biosynthetic process"/>
    <property type="evidence" value="ECO:0007669"/>
    <property type="project" value="UniProtKB-ARBA"/>
</dbReference>
<dbReference type="CDD" id="cd00833">
    <property type="entry name" value="PKS"/>
    <property type="match status" value="4"/>
</dbReference>
<comment type="caution">
    <text evidence="18">The sequence shown here is derived from an EMBL/GenBank/DDBJ whole genome shotgun (WGS) entry which is preliminary data.</text>
</comment>
<comment type="pathway">
    <text evidence="11">Antibiotic biosynthesis; erythromycin biosynthesis.</text>
</comment>
<evidence type="ECO:0000256" key="5">
    <source>
        <dbReference type="ARBA" id="ARBA00022737"/>
    </source>
</evidence>
<feature type="domain" description="Ketosynthase family 3 (KS3)" evidence="16">
    <location>
        <begin position="33"/>
        <end position="459"/>
    </location>
</feature>
<dbReference type="InterPro" id="IPR041618">
    <property type="entry name" value="PKS_DE"/>
</dbReference>
<feature type="domain" description="PKS/mFAS DH" evidence="17">
    <location>
        <begin position="5745"/>
        <end position="6016"/>
    </location>
</feature>
<dbReference type="InterPro" id="IPR001227">
    <property type="entry name" value="Ac_transferase_dom_sf"/>
</dbReference>
<dbReference type="Gene3D" id="3.30.70.3290">
    <property type="match status" value="4"/>
</dbReference>
<comment type="catalytic activity">
    <reaction evidence="9">
        <text>6 (S)-methylmalonyl-CoA + propanoyl-CoA + 6 NADPH + 12 H(+) = 6-deoxyerythronolide B + 6 CO2 + 6 NADP(+) + 7 CoA + H2O</text>
        <dbReference type="Rhea" id="RHEA:23068"/>
        <dbReference type="ChEBI" id="CHEBI:15377"/>
        <dbReference type="ChEBI" id="CHEBI:15378"/>
        <dbReference type="ChEBI" id="CHEBI:16089"/>
        <dbReference type="ChEBI" id="CHEBI:16526"/>
        <dbReference type="ChEBI" id="CHEBI:57287"/>
        <dbReference type="ChEBI" id="CHEBI:57327"/>
        <dbReference type="ChEBI" id="CHEBI:57392"/>
        <dbReference type="ChEBI" id="CHEBI:57783"/>
        <dbReference type="ChEBI" id="CHEBI:58349"/>
        <dbReference type="EC" id="2.3.1.94"/>
    </reaction>
</comment>
<dbReference type="Pfam" id="PF14765">
    <property type="entry name" value="PS-DH"/>
    <property type="match status" value="3"/>
</dbReference>
<feature type="domain" description="PKS/mFAS DH" evidence="17">
    <location>
        <begin position="2408"/>
        <end position="2676"/>
    </location>
</feature>
<dbReference type="InterPro" id="IPR036736">
    <property type="entry name" value="ACP-like_sf"/>
</dbReference>
<dbReference type="InterPro" id="IPR020807">
    <property type="entry name" value="PKS_DH"/>
</dbReference>
<dbReference type="InterPro" id="IPR049552">
    <property type="entry name" value="PKS_DH_N"/>
</dbReference>
<dbReference type="Gene3D" id="6.10.140.1830">
    <property type="match status" value="1"/>
</dbReference>
<evidence type="ECO:0000256" key="8">
    <source>
        <dbReference type="ARBA" id="ARBA00023315"/>
    </source>
</evidence>
<dbReference type="InterPro" id="IPR036291">
    <property type="entry name" value="NAD(P)-bd_dom_sf"/>
</dbReference>
<dbReference type="InterPro" id="IPR050091">
    <property type="entry name" value="PKS_NRPS_Biosynth_Enz"/>
</dbReference>
<protein>
    <recommendedName>
        <fullName evidence="13">6-deoxyerythronolide-B synthase</fullName>
        <ecNumber evidence="13">2.3.1.94</ecNumber>
    </recommendedName>
</protein>
<dbReference type="PROSITE" id="PS50075">
    <property type="entry name" value="CARRIER"/>
    <property type="match status" value="4"/>
</dbReference>
<evidence type="ECO:0000256" key="3">
    <source>
        <dbReference type="ARBA" id="ARBA00022553"/>
    </source>
</evidence>
<dbReference type="CDD" id="cd08956">
    <property type="entry name" value="KR_3_FAS_SDR_x"/>
    <property type="match status" value="3"/>
</dbReference>
<dbReference type="InterPro" id="IPR049900">
    <property type="entry name" value="PKS_mFAS_DH"/>
</dbReference>
<keyword evidence="3" id="KW-0597">Phosphoprotein</keyword>
<dbReference type="InterPro" id="IPR014030">
    <property type="entry name" value="Ketoacyl_synth_N"/>
</dbReference>
<dbReference type="Gene3D" id="3.10.129.110">
    <property type="entry name" value="Polyketide synthase dehydratase"/>
    <property type="match status" value="3"/>
</dbReference>
<dbReference type="PROSITE" id="PS00606">
    <property type="entry name" value="KS3_1"/>
    <property type="match status" value="4"/>
</dbReference>
<keyword evidence="4" id="KW-0808">Transferase</keyword>
<dbReference type="InterPro" id="IPR057326">
    <property type="entry name" value="KR_dom"/>
</dbReference>
<dbReference type="Pfam" id="PF18369">
    <property type="entry name" value="PKS_DE"/>
    <property type="match status" value="1"/>
</dbReference>
<comment type="cofactor">
    <cofactor evidence="1">
        <name>pantetheine 4'-phosphate</name>
        <dbReference type="ChEBI" id="CHEBI:47942"/>
    </cofactor>
</comment>
<feature type="domain" description="Ketosynthase family 3 (KS3)" evidence="16">
    <location>
        <begin position="1536"/>
        <end position="1960"/>
    </location>
</feature>
<dbReference type="Pfam" id="PF02801">
    <property type="entry name" value="Ketoacyl-synt_C"/>
    <property type="match status" value="4"/>
</dbReference>
<dbReference type="Gene3D" id="3.40.50.720">
    <property type="entry name" value="NAD(P)-binding Rossmann-like Domain"/>
    <property type="match status" value="4"/>
</dbReference>
<dbReference type="EC" id="2.3.1.94" evidence="13"/>
<dbReference type="CDD" id="cd08952">
    <property type="entry name" value="KR_1_SDR_x"/>
    <property type="match status" value="1"/>
</dbReference>
<dbReference type="FunFam" id="3.40.366.10:FF:000002">
    <property type="entry name" value="Probable polyketide synthase 2"/>
    <property type="match status" value="2"/>
</dbReference>
<comment type="function">
    <text evidence="10">Involved in the biosynthesis of antibiotic erythromycin via the biosynthesis of its aglycone precursor, 6-deoxyerythronolide B (6-dEB).</text>
</comment>
<dbReference type="SUPFAM" id="SSF52151">
    <property type="entry name" value="FabD/lysophospholipase-like"/>
    <property type="match status" value="4"/>
</dbReference>
<evidence type="ECO:0000256" key="10">
    <source>
        <dbReference type="ARBA" id="ARBA00060158"/>
    </source>
</evidence>
<dbReference type="InterPro" id="IPR018201">
    <property type="entry name" value="Ketoacyl_synth_AS"/>
</dbReference>
<evidence type="ECO:0000256" key="1">
    <source>
        <dbReference type="ARBA" id="ARBA00001957"/>
    </source>
</evidence>
<dbReference type="InterPro" id="IPR016035">
    <property type="entry name" value="Acyl_Trfase/lysoPLipase"/>
</dbReference>
<dbReference type="InterPro" id="IPR032821">
    <property type="entry name" value="PKS_assoc"/>
</dbReference>
<feature type="active site" description="Proton donor; for dehydratase activity" evidence="14">
    <location>
        <position position="5938"/>
    </location>
</feature>
<dbReference type="InterPro" id="IPR014043">
    <property type="entry name" value="Acyl_transferase_dom"/>
</dbReference>
<feature type="domain" description="Ketosynthase family 3 (KS3)" evidence="16">
    <location>
        <begin position="4876"/>
        <end position="5298"/>
    </location>
</feature>
<evidence type="ECO:0000256" key="6">
    <source>
        <dbReference type="ARBA" id="ARBA00023194"/>
    </source>
</evidence>
<keyword evidence="6" id="KW-0045">Antibiotic biosynthesis</keyword>
<gene>
    <name evidence="18" type="ORF">BJ998_002519</name>
</gene>
<evidence type="ECO:0000256" key="7">
    <source>
        <dbReference type="ARBA" id="ARBA00023268"/>
    </source>
</evidence>
<dbReference type="Pfam" id="PF08990">
    <property type="entry name" value="Docking"/>
    <property type="match status" value="1"/>
</dbReference>
<feature type="region of interest" description="N-terminal hotdog fold" evidence="14">
    <location>
        <begin position="2408"/>
        <end position="2529"/>
    </location>
</feature>
<name>A0A7W9NGQ8_9PSEU</name>
<dbReference type="InterPro" id="IPR055123">
    <property type="entry name" value="SpnB-like_Rossmann"/>
</dbReference>
<dbReference type="Gene3D" id="1.10.1200.10">
    <property type="entry name" value="ACP-like"/>
    <property type="match status" value="4"/>
</dbReference>
<dbReference type="Pfam" id="PF22953">
    <property type="entry name" value="SpnB_Rossmann"/>
    <property type="match status" value="2"/>
</dbReference>
<evidence type="ECO:0000256" key="11">
    <source>
        <dbReference type="ARBA" id="ARBA00060622"/>
    </source>
</evidence>
<dbReference type="InterPro" id="IPR006162">
    <property type="entry name" value="Ppantetheine_attach_site"/>
</dbReference>
<feature type="active site" description="Proton acceptor; for dehydratase activity" evidence="14">
    <location>
        <position position="5777"/>
    </location>
</feature>
<keyword evidence="5" id="KW-0677">Repeat</keyword>
<dbReference type="SMART" id="SM00827">
    <property type="entry name" value="PKS_AT"/>
    <property type="match status" value="4"/>
</dbReference>
<dbReference type="InterPro" id="IPR020841">
    <property type="entry name" value="PKS_Beta-ketoAc_synthase_dom"/>
</dbReference>
<keyword evidence="19" id="KW-1185">Reference proteome</keyword>
<dbReference type="SUPFAM" id="SSF53901">
    <property type="entry name" value="Thiolase-like"/>
    <property type="match status" value="4"/>
</dbReference>
<keyword evidence="8" id="KW-0012">Acyltransferase</keyword>
<evidence type="ECO:0000259" key="16">
    <source>
        <dbReference type="PROSITE" id="PS52004"/>
    </source>
</evidence>
<feature type="domain" description="PKS/mFAS DH" evidence="17">
    <location>
        <begin position="4075"/>
        <end position="4345"/>
    </location>
</feature>
<dbReference type="EMBL" id="JACHIR010000001">
    <property type="protein sequence ID" value="MBB5891323.1"/>
    <property type="molecule type" value="Genomic_DNA"/>
</dbReference>
<dbReference type="PROSITE" id="PS52019">
    <property type="entry name" value="PKS_MFAS_DH"/>
    <property type="match status" value="3"/>
</dbReference>
<dbReference type="InterPro" id="IPR020806">
    <property type="entry name" value="PKS_PP-bd"/>
</dbReference>
<dbReference type="SUPFAM" id="SSF101173">
    <property type="entry name" value="Docking domain B of the erythromycin polyketide synthase (DEBS)"/>
    <property type="match status" value="1"/>
</dbReference>
<feature type="active site" description="Proton acceptor; for dehydratase activity" evidence="14">
    <location>
        <position position="4107"/>
    </location>
</feature>
<accession>A0A7W9NGQ8</accession>
<dbReference type="InterPro" id="IPR049551">
    <property type="entry name" value="PKS_DH_C"/>
</dbReference>
<dbReference type="SUPFAM" id="SSF51735">
    <property type="entry name" value="NAD(P)-binding Rossmann-fold domains"/>
    <property type="match status" value="8"/>
</dbReference>
<dbReference type="FunFam" id="3.40.47.10:FF:000019">
    <property type="entry name" value="Polyketide synthase type I"/>
    <property type="match status" value="4"/>
</dbReference>
<dbReference type="InterPro" id="IPR016039">
    <property type="entry name" value="Thiolase-like"/>
</dbReference>
<feature type="domain" description="Carrier" evidence="15">
    <location>
        <begin position="4784"/>
        <end position="4859"/>
    </location>
</feature>
<sequence length="6630" mass="690788">MQNEQKLRDYLKRVTADLASTRQRLREERARAAEPIAIVGMACRYPGGVTSPEQLWDLVHGQRDAVTPFPTDRGWDLDALYDPDPERAGTFYARGGGFLDAVADFDPAFFGISPREALAMDPHQRILLEIAWEAFERAGIDPESARGTATGVFAGVMYQDYASRLDTVPADLEGYIGNGNAYSVASGRIAYTMGLEGPAVTVDTACSSSLVTLHLAVQSLRRGECSMALAGGVTVLSTPDVYVELSRQRGLSTDGRCKSFADAADGTGFSEGAGMLLLERLSDAQRLGHRVLAVVRGSAVNQDGASSGLTAPNGPAQQRVIRQALADASLSAEQVDLVEAHGTGTTLGDPIEAQALLATYGQERDHGRPLWIGSFKSNVGHTQAGAGVGGVIKVVQAIRHGLMPRTLHVDEPSSAVDWSAGLVSLLTDEQPWPETEEPRRAGVSSFGISGTNAHVIIEQAPVAEESTVEDVPVGVVPWVLSARSEPALRAQAARLASVPDLAPADVALSLVRTRASMEHRAVVVGSDRETLVAGLTAVADGTAAVGSVLPSVSPVFVFPGQGSQWVGMALELAAQSSVFAAALAECEQALAPFVDWSLTEALGSVELLERVDVVQPVLFSVMVSLARLWESVGVRPAAVLGHSQGEIAAACVAGVLSLGDAARVVALRSRAIGRVLSGRGGMASIAVSAEQVTEWLGRWDGTLSVAAVNGPSAVVVSGDAEALAELVAWCEGVGIRARVIPVDYASHSAFVEELEAELLDVLAPITPRSASVPFFSTVTGDWVDGSELSAEYWYTNLRETVRFAPAVAALIEQGHDMFVEASAHPVLLMGIQQTAEAVAADIAAIATLRRDDGDWARFLTSAGEAHTYGAELDWDTIIPAGASVVDLPTYAFQRQRYWLESPERAEAVAADPVDARFWEAVEGGDLQTLRADLDLADDEQEHLLSSVLPLLASWRRQRREKSIVDSWRYRVSWRPLTAQSGGPLGSWLLVAPDEDTAERYGAALTAHGADIVPLIWDAATHDRATLASVAAGMRGVLSLLALDERPYPAAPVVPAGVVGTLLLAQTLADVEAPLWIVTENGVQTSDDEPAASLAQAEVWGLGRVIGLEQPQRWGGLVDVPADATGQLAKVLAGVGDEDQVAVRANGVLARRVVHDPVTEKGNWSPRGTVLITGGTGALGAHVARWLAGNGAEHLILTSRKGNAAAGVDQLVAELGISVTVVACDAADRDALAAVLDAVPADKPLSAVVHAAGIGDAADIDNTDTDLLASMLSGKVEGARHLDELLHDVELDAFVLFSSNAGVFGGGGQGAYAAANAALDALALQRRSRGRVATSIAWGLWGGGSGLGAAGDEEFLLRRGMRPMAPEIAVAAMAQAVGRGEGFVAIADIDWERFAPAFAATRARPLISDLPEVRQLAAAAARPEATASALAERLADVDAAERAGVVLDLVRGIAAAVLGHAGPAAIEPRKAFRELGFDSLTAVEVRNRLTAATGVRLPVTLLFDYPTAEAIADHLLSEVGGDAPAAVTRVGEPGAADEPIAIVAMSCRFPGGVASPEQLWQLVADGRDAMGEFPADRGWDLDAIYHPDPDHAGTTYTREGAFVYGAGGFDPDFFGISPREAVAMDPQQRLLLEASWEAVERAGIDPASLHGSQTGVFVGASSQGYGSEAYEIPEGSEGYFITGGQTAVVSGRVSYSFGFEGPAVTVDTACSSSLVAVHLAAQALRQGECTMALAGGVAVMASPGAFIEMSRQRGMAPDGRCKPFAAAADGTGWGEGVGVLLLERLSDARRNGHQVLAVVRGSAVNQDGASNGLTAPNGPSQQRVIRAALASAGLSTVDVDAVEAHGTGTSLGDPIEAQALLATYGQDRSEPLWLGSVKSNIGHTQTAAGMAGIIKMVLAMRHGVLPKSLHVDEPTPHVDWTSGAVELLADSRPWPSVDRPRRAGVSSFGISGTNAHVIIEGVEPEAFAERTVAADVVPVVVSARSEAAVREQARRLLDVLPGVEPVDLAYSLVTSRSRFDHGAVVVGGRDELVAGLTALAEGVAPVSVAAPGRLAVLFSGQGSQRVGMGRELAARFPVFAEALGSVCAALDEHLDRSIRGVMWDEPELLDQTRYTQAALFAVEVALFRLVSSWGVRPDFLLGHSVGEIAAAHVAGVMSLADAAALVAARGRLMQALPTGGAMLAVQASEAEVLPALEGFDLVGIAAVNGPTSVVVSGDQGQLDEVAAAFEGRKTRWLRVSHAFHSPLMDPMLEEFGAVAERLVYQPAQIPVVSNVSGVVVEEFSAAYWVEHVRAAVRFADGVQCAVDQGVTGFLELGPDSVLSAMGRQCVEAEFWPVLRSDRAEAGTLLAALGGAALGGVAVDWQAVFEGSGARRVELPTYAFQHQHYWLDPASSVVDAEGLGQRSTEHPLLGAAVALPDSDGVVLTGRLSLSTHPWLADHKVFDTVLLPGTGLVELAVRAGDEVGCSRVEELTLAAPLVVPDSGGVMVRVAVGAPDEAGRRSVSIHSSLDSELWTVHATGLLSDATAHGTEITEWPPRDADTVTIDGLYDFTADQGFVYGPTFQGLRAAWRRDADVYAEVALPDANAETFGVHPGLLDAALHAIGVSDVFPDDGQARLPFAWSGVALHASGASMLRARIRRVGADTISVELADGTGAPVATVESLAFRVVSPDQITAAAQSDSLYRVDWVPVTAPERHASTVTVSSLDELTTVPDAVLFPLLDSVDTVTADDVHRAAADVLALAQRWLDDERFADSRLVLVTRGAVPPVTDLVHAPIWGLIRSAQAENADRFVLIDLDEAEITDEIVAAALATDEPELVVRGGVLLAPRLVRTSGPTEAPVWDPDGTVLITGGTGALGGLVARHLVVEHGVRNLVLASRRGGGESLRAELAELGARVSVVACDVADRAAVAELLAEFPVTAVVHTAGVLDDGVVGSLTAERLDTVLRPKVDAAWNLHELTTDLSAFVLFSSAAGVFGNPGQANYAAANAFLDALAMHRRAQGLPATSIAWGYWAQPSGMTSDLAAADRSRMTRSGVTGLTDDEGLALFDAAQASDDATLVAIHLDVNELRDSTPLLRGLVRSGRRTARDAGSGDGSALVRRLSALGADERRAEVLSIVRAQVAAVLGHAGGDAIAPTRAFSDLGFDSLTAVELRNQLAAVVGVRLSATLVFDYPTPQALADHVLAELMGSVVDTRATVVAAAVDEPIAIVGMSCRYPGGVSSPEDLWQLLVSGGDGVSTFPTDRGWDTSALFDVDPDSLGKSYVREGGFLYDAAEFDPAFFGISPREAVAMDPQQRLLLETSWEAVERAGIDPVSLRGSQTGVFAGVMYHNYATRLAEVPDEVEGFLSTGGSSSVISGRVSYTFGFEGPAVTVDTACSSSLVALHLAAQALRQGECTMALAGGVTVMPTPDTFIEFSRQRGLASDGRCKPFAAAADGTGWGEGVGVLLLERLSDAQRLGHPVLAVVRGSAVNQDGASNGLTAPNGPSQQRVIRTALASAGLSTVDIDAVEAHGTGTSLGDPIEAQALLATYGQDRSEPLWLGSIKSNLGHTQAAAGVAGIIKMVLAMRHGVLPKSLHVDEPTPHVDWSAGAVELLAESRPWPEVGRVRRAGVSSFGISGTNAHVIIEGVEPEPAVERTVAADVVPVVVSAKSEAAVREQARRLLDVLPSVEPVDLAYSLVTSRSRFDHGAVVVGGREELVAGLTALADGVAPVSETGAAGRLAILFSGQGSQRVGMGRELAARFPVFADALDSACAALDEHLDRSIREVMWDEPELLDQTRYTQAALFAIEVALFRLVSSWGIRPDYLLGHSVGEIAAAHVAGVLSLPDAAALVAARGRLMQALPTGGAMLAVQASEAEVLPALEGFDLVGVAAVNGPTSVVVSGDRVQLDEVAAALEGRKTRWLRVSHAFHSPLMDPMLAEFAEVAGRLSYQPAQIPVVSNVSGEVVQEFSAAYWVQHVRAAVRFADGVQCAVEQGVTGFLELGPDSVLSGMGRQCVEAEFWPVLRSGRPEPEAVFAAVGGAALGGVAVDWQAVFEGARRIELPTYAFQHQHYWLDSGVSAGNATGLGQRSAEHPLLGASLVLADTDTVVLTGRLSLATHPWLADHTVFGTVLLPGAALIELALHAGGQVGCDAVEELTLAAPLVIPADAGVAVQVLVGAPDESGRRSVSVHSSPDAGEQLWTVHATGVLTAEVAAAPTDLAFWPQAGAEVVAVDDLYEQLADAGLGYGPVFQGLRAAWRLGDDVFAEVVLPDDAGRYGIHPALLDSALHAIGLSAAFDEDRQARLPFAWSGVTLHATGAAMLRVRVSPAGEGAVSLLLADGTGAAVASVDSLALREVSSEQLSAGRGTDSLFELCWNPLSVAGGEPGSWAVIGDDRWGLGAPCFADLTGVDGTPEVVFAAPAGDARAAVAAALELVQQWLADERWESSRLVFIAPVGDLSASAVAGLVRSAESENPGRFGVIGVDGPVEADVVAGALTTGEPEFRLGENGVVVPRLARAAVPAAQSVLGEDDTVLITGGTGGLGAALARHLVTMHGVRNLVLTSRRGGAEELRAELTELGAQVDVVACDVADRAALAKLLSDFPVTAVIHAAGVLDDGIVGSLTVERLDTVLRPKIDGAWNLHELTADRELSAFVLFSSAAGVLGNPGQANYAAGNAFLDALAAQRRADGLPGISIAWGAWESDGMAAALSADEQARMRRSGVLALPMDDGLALFDACLGGAVAAPVPMRLDVAGLRGMADLPPVFSGLVRGARRVARGADLGDGSALVRRLSALGADERRDEVLSIVRAQVAAVLGHAGSDAIAPMRAFSDLGFDSLTAVELRNSVNKATGLRLPATLVFDYPTPQALADHVLAELVGSVVVDTRAAVVAPVDEPIAIVGMSCRYPGGVSTPEDLWQLLVDGRDAISTFPGDRGWDTSALFDPDGSDKSYVHEGGFLYDAADFDPAFFGISPREAVAMDPQQRLLLEASWEAVERAGIDPSSLRGSQTGVFAGLMYHDYGLNTREVPEGVDGFMGTGNSGSVFSGRVSYTFGFEGPAVTVDTACSSSLVAVHLAAQALRQGECTMALAGGVTVMASPGAFVEFSRQRGLASDGRCKPFAAAADGTGWGEGVGVLLLERLSDAQRLGHPVLAVVRGSAVNQDGASNGLTAPNGPSQQRVIRKALANAGLSTSDVDVVEAHGTGTSLGDPIEAQALLATYGQDRSEPLWLGSIKSNLGHTQAAAGVAGIIKMVLAMRHGVLPKSLHVDEPTPHVDWTAGAVELLTDSRPWPEVDRARRAGVSSFGISGTNAHVIIEGVEPEAVAERTVAADVVPVVVSGRSEAAVRAQARRLLDVLSSVEPADLAYSLTSRSRFDHGAVVVGGRDELVAGLTALAEGLAPVVTASSGKLAVLFSGQGSQRVGMGREVAARFPVFADALDSVCAALDEHLDRSIREVMWDEPELLDQTQYTQVALFAVEVALFRLVSSWGIRPDFLLGHSVGEIAAAHVAGVMSLADAAALVAARGRLMQALPTGGAMLAVQASEVEVVPALEGFDLVGIAAVNGPTSVVVSGDRGQLEQVAAAFEGRKTRWLRVSHAFHSPLMDPMLAEFAEVAGRLSYQPAQIPVVSNVSGQVVTEFSAAYWVEHVRAAVRFADGVQCAADEGVSGFLELGPDSVLSAMGQQCVEADFWPALRSDRSEAGSLLAAVGGVALAGVAVDWEAVFAGSGARRVELPTYAFQRQRYWLDGGPSVGDATGLGQQSAEHPLLGAAVSLPDTDTVVLTGRLSLATHPWLTDHTVFGTVLLPGTALVELAMRAGDEAGCDGVEELTLAAPLVIPGEGGVALRVVVGALDETGRRSVSIHSSPDIGDQIWTAHATGLLTTGTAITPVDLVAWPPAGADTVGVDDLYEQLADAGLEYGPIFQGLRKAWRLGDDVYAEVALPEDAASRFGVHPALLDSALHAIGLSAAFADEHQARLPFAWSGVTLHATGASALRVRISPAGTDTVTVELADTTGAPVASVRALSLRPVTAAQLSAAADDGLYQLEWVPVTGKPVSSNGAWAVLGGDNFDLRVDLKAVEIDVAEYTDVSALLDSETIPDTVVVTLGGSRQSVVDQAHESTHRVLELLQTWTADERLADATLVFVTRGAVAAGADDTVTDLGHAAVWGLIRSAQSENPDRFVLVDLDDNASASAVPAAVNSDEPQIAVRNGELLAARLAKTSAADATAVLGPDDTVLITGGTGALGAAIARQLVVEHGVRDLVLVSRRGGGDELRAELTELGAKAAVVACDVADRDAVAKLLKEFPVTAVVHTAGVLDDGIVGSLTPERLDTVLRPKVDAAWNLHELTTDLAAFVLFSSAAGVFGNPGQANYAAANAFLDALAAHRKAQGLPAVSLAWGLWAESAGMAGEGNRMAGTGVTALSTEDGLRLFDVALRDERSALVPIRLDLAALRAHAGTQPLLSGLLRTKHRRAAAAADTGGAEALERRLAGLDDNERLAVLLDLTRTQVAAVLGFAGAEQIPADRAFRDLGFDSLTAVELRNQLGAATGVRLPATLVFDYPTPAELAAHLSAVLPGTRPASVLDELDRVGALLTGAEPAGPEREQVTAWLRSMLARMTEDGGAQASVADTIDAATDDEIFDFIGKEFGIS</sequence>
<dbReference type="SUPFAM" id="SSF47336">
    <property type="entry name" value="ACP-like"/>
    <property type="match status" value="4"/>
</dbReference>
<dbReference type="PANTHER" id="PTHR43775:SF51">
    <property type="entry name" value="INACTIVE PHENOLPHTHIOCEROL SYNTHESIS POLYKETIDE SYNTHASE TYPE I PKS1-RELATED"/>
    <property type="match status" value="1"/>
</dbReference>
<dbReference type="SMART" id="SM00825">
    <property type="entry name" value="PKS_KS"/>
    <property type="match status" value="4"/>
</dbReference>
<dbReference type="SMART" id="SM01294">
    <property type="entry name" value="PKS_PP_betabranch"/>
    <property type="match status" value="4"/>
</dbReference>
<feature type="region of interest" description="C-terminal hotdog fold" evidence="14">
    <location>
        <begin position="2540"/>
        <end position="2676"/>
    </location>
</feature>
<feature type="domain" description="Carrier" evidence="15">
    <location>
        <begin position="1443"/>
        <end position="1518"/>
    </location>
</feature>
<feature type="domain" description="Carrier" evidence="15">
    <location>
        <begin position="6479"/>
        <end position="6554"/>
    </location>
</feature>
<dbReference type="InterPro" id="IPR009081">
    <property type="entry name" value="PP-bd_ACP"/>
</dbReference>
<feature type="region of interest" description="C-terminal hotdog fold" evidence="14">
    <location>
        <begin position="4210"/>
        <end position="4345"/>
    </location>
</feature>
<evidence type="ECO:0000313" key="18">
    <source>
        <dbReference type="EMBL" id="MBB5891323.1"/>
    </source>
</evidence>
<dbReference type="PROSITE" id="PS00012">
    <property type="entry name" value="PHOSPHOPANTETHEINE"/>
    <property type="match status" value="4"/>
</dbReference>
<keyword evidence="2" id="KW-0596">Phosphopantetheine</keyword>
<dbReference type="GO" id="GO:0006633">
    <property type="term" value="P:fatty acid biosynthetic process"/>
    <property type="evidence" value="ECO:0007669"/>
    <property type="project" value="InterPro"/>
</dbReference>
<feature type="active site" description="Proton donor; for dehydratase activity" evidence="14">
    <location>
        <position position="2598"/>
    </location>
</feature>
<dbReference type="Pfam" id="PF00109">
    <property type="entry name" value="ketoacyl-synt"/>
    <property type="match status" value="4"/>
</dbReference>
<evidence type="ECO:0000259" key="17">
    <source>
        <dbReference type="PROSITE" id="PS52019"/>
    </source>
</evidence>
<dbReference type="GO" id="GO:0004315">
    <property type="term" value="F:3-oxoacyl-[acyl-carrier-protein] synthase activity"/>
    <property type="evidence" value="ECO:0007669"/>
    <property type="project" value="InterPro"/>
</dbReference>
<evidence type="ECO:0000256" key="9">
    <source>
        <dbReference type="ARBA" id="ARBA00052442"/>
    </source>
</evidence>
<dbReference type="GO" id="GO:0031177">
    <property type="term" value="F:phosphopantetheine binding"/>
    <property type="evidence" value="ECO:0007669"/>
    <property type="project" value="InterPro"/>
</dbReference>
<dbReference type="PANTHER" id="PTHR43775">
    <property type="entry name" value="FATTY ACID SYNTHASE"/>
    <property type="match status" value="1"/>
</dbReference>
<dbReference type="SMART" id="SM00826">
    <property type="entry name" value="PKS_DH"/>
    <property type="match status" value="3"/>
</dbReference>
<comment type="subunit">
    <text evidence="12">Homodimer. Erythronolide synthase is composed of EryAI, EryAII and EryAIII multimodular (2 modules) polypeptides each coding for a functional synthase subunit which participates in 2 of the six FAS-like elongation steps required for formation of the polyketide. Module 1, 2, 3, 4, 5, and 6 participating in biosynthesis steps 1, 2, 3, 4, 5, and 6, respectively.</text>
</comment>
<dbReference type="SMART" id="SM00823">
    <property type="entry name" value="PKS_PP"/>
    <property type="match status" value="4"/>
</dbReference>
<dbReference type="InterPro" id="IPR042104">
    <property type="entry name" value="PKS_dehydratase_sf"/>
</dbReference>
<dbReference type="InterPro" id="IPR014031">
    <property type="entry name" value="Ketoacyl_synth_C"/>
</dbReference>
<feature type="active site" description="Proton acceptor; for dehydratase activity" evidence="14">
    <location>
        <position position="2440"/>
    </location>
</feature>
<dbReference type="Gene3D" id="3.40.366.10">
    <property type="entry name" value="Malonyl-Coenzyme A Acyl Carrier Protein, domain 2"/>
    <property type="match status" value="4"/>
</dbReference>
<keyword evidence="7" id="KW-0511">Multifunctional enzyme</keyword>
<evidence type="ECO:0000313" key="19">
    <source>
        <dbReference type="Proteomes" id="UP000585638"/>
    </source>
</evidence>
<dbReference type="InterPro" id="IPR015083">
    <property type="entry name" value="NorB/c/GfsB-D-like_docking"/>
</dbReference>
<reference evidence="18 19" key="1">
    <citation type="submission" date="2020-08" db="EMBL/GenBank/DDBJ databases">
        <title>Sequencing the genomes of 1000 actinobacteria strains.</title>
        <authorList>
            <person name="Klenk H.-P."/>
        </authorList>
    </citation>
    <scope>NUCLEOTIDE SEQUENCE [LARGE SCALE GENOMIC DNA]</scope>
    <source>
        <strain evidence="18 19">DSM 43851</strain>
    </source>
</reference>
<evidence type="ECO:0000256" key="13">
    <source>
        <dbReference type="ARBA" id="ARBA00066981"/>
    </source>
</evidence>
<evidence type="ECO:0000259" key="15">
    <source>
        <dbReference type="PROSITE" id="PS50075"/>
    </source>
</evidence>
<feature type="region of interest" description="N-terminal hotdog fold" evidence="14">
    <location>
        <begin position="4075"/>
        <end position="4198"/>
    </location>
</feature>
<dbReference type="GO" id="GO:0047879">
    <property type="term" value="F:erythronolide synthase activity"/>
    <property type="evidence" value="ECO:0007669"/>
    <property type="project" value="UniProtKB-EC"/>
</dbReference>
<dbReference type="NCBIfam" id="NF045894">
    <property type="entry name" value="PKS_plus_SDR"/>
    <property type="match status" value="1"/>
</dbReference>
<dbReference type="Pfam" id="PF21089">
    <property type="entry name" value="PKS_DH_N"/>
    <property type="match status" value="3"/>
</dbReference>
<dbReference type="InterPro" id="IPR036299">
    <property type="entry name" value="Polyketide_synth_docking_sf"/>
</dbReference>
<dbReference type="InterPro" id="IPR016036">
    <property type="entry name" value="Malonyl_transacylase_ACP-bd"/>
</dbReference>
<evidence type="ECO:0000256" key="2">
    <source>
        <dbReference type="ARBA" id="ARBA00022450"/>
    </source>
</evidence>
<dbReference type="RefSeq" id="WP_184861349.1">
    <property type="nucleotide sequence ID" value="NZ_JBHMBX010000092.1"/>
</dbReference>
<feature type="region of interest" description="C-terminal hotdog fold" evidence="14">
    <location>
        <begin position="5880"/>
        <end position="6016"/>
    </location>
</feature>
<dbReference type="Pfam" id="PF00550">
    <property type="entry name" value="PP-binding"/>
    <property type="match status" value="4"/>
</dbReference>
<organism evidence="18 19">
    <name type="scientific">Kutzneria kofuensis</name>
    <dbReference type="NCBI Taxonomy" id="103725"/>
    <lineage>
        <taxon>Bacteria</taxon>
        <taxon>Bacillati</taxon>
        <taxon>Actinomycetota</taxon>
        <taxon>Actinomycetes</taxon>
        <taxon>Pseudonocardiales</taxon>
        <taxon>Pseudonocardiaceae</taxon>
        <taxon>Kutzneria</taxon>
    </lineage>
</organism>
<dbReference type="GO" id="GO:0004312">
    <property type="term" value="F:fatty acid synthase activity"/>
    <property type="evidence" value="ECO:0007669"/>
    <property type="project" value="TreeGrafter"/>
</dbReference>